<evidence type="ECO:0000259" key="1">
    <source>
        <dbReference type="Pfam" id="PF13443"/>
    </source>
</evidence>
<protein>
    <submittedName>
        <fullName evidence="2">Transcriptional regulator</fullName>
    </submittedName>
</protein>
<dbReference type="RefSeq" id="WP_090471937.1">
    <property type="nucleotide sequence ID" value="NZ_FOWF01000032.1"/>
</dbReference>
<dbReference type="PANTHER" id="PTHR37301:SF1">
    <property type="entry name" value="DNA-BINDING PROTEIN"/>
    <property type="match status" value="1"/>
</dbReference>
<sequence length="74" mass="8309">MAMNYDKLWKLLIDKKMTKTDLHVQAHVTTNAIAAMGKGKDVSTSVLDKICRTLDCKIEDIVTCEYGTEESDTQ</sequence>
<evidence type="ECO:0000313" key="3">
    <source>
        <dbReference type="Proteomes" id="UP000198817"/>
    </source>
</evidence>
<feature type="domain" description="HTH cro/C1-type" evidence="1">
    <location>
        <begin position="7"/>
        <end position="65"/>
    </location>
</feature>
<dbReference type="EMBL" id="FPBT01000029">
    <property type="protein sequence ID" value="SFU66685.1"/>
    <property type="molecule type" value="Genomic_DNA"/>
</dbReference>
<dbReference type="InterPro" id="IPR010982">
    <property type="entry name" value="Lambda_DNA-bd_dom_sf"/>
</dbReference>
<dbReference type="Gene3D" id="1.10.260.40">
    <property type="entry name" value="lambda repressor-like DNA-binding domains"/>
    <property type="match status" value="1"/>
</dbReference>
<dbReference type="Proteomes" id="UP000198817">
    <property type="component" value="Unassembled WGS sequence"/>
</dbReference>
<dbReference type="CDD" id="cd00093">
    <property type="entry name" value="HTH_XRE"/>
    <property type="match status" value="1"/>
</dbReference>
<dbReference type="GO" id="GO:0003677">
    <property type="term" value="F:DNA binding"/>
    <property type="evidence" value="ECO:0007669"/>
    <property type="project" value="InterPro"/>
</dbReference>
<keyword evidence="3" id="KW-1185">Reference proteome</keyword>
<dbReference type="AlphaFoldDB" id="A0A1I7I191"/>
<proteinExistence type="predicted"/>
<organism evidence="2 3">
    <name type="scientific">Eubacterium pyruvativorans</name>
    <dbReference type="NCBI Taxonomy" id="155865"/>
    <lineage>
        <taxon>Bacteria</taxon>
        <taxon>Bacillati</taxon>
        <taxon>Bacillota</taxon>
        <taxon>Clostridia</taxon>
        <taxon>Eubacteriales</taxon>
        <taxon>Eubacteriaceae</taxon>
        <taxon>Eubacterium</taxon>
    </lineage>
</organism>
<dbReference type="InterPro" id="IPR001387">
    <property type="entry name" value="Cro/C1-type_HTH"/>
</dbReference>
<name>A0A1I7I191_9FIRM</name>
<evidence type="ECO:0000313" key="2">
    <source>
        <dbReference type="EMBL" id="SFU66685.1"/>
    </source>
</evidence>
<dbReference type="SUPFAM" id="SSF47413">
    <property type="entry name" value="lambda repressor-like DNA-binding domains"/>
    <property type="match status" value="1"/>
</dbReference>
<dbReference type="PANTHER" id="PTHR37301">
    <property type="entry name" value="DNA-BINDING PROTEIN-RELATED"/>
    <property type="match status" value="1"/>
</dbReference>
<gene>
    <name evidence="2" type="ORF">SAMN05216508_1292</name>
</gene>
<dbReference type="STRING" id="155865.SAMN05216515_1321"/>
<reference evidence="2 3" key="1">
    <citation type="submission" date="2016-10" db="EMBL/GenBank/DDBJ databases">
        <authorList>
            <person name="de Groot N.N."/>
        </authorList>
    </citation>
    <scope>NUCLEOTIDE SEQUENCE [LARGE SCALE GENOMIC DNA]</scope>
    <source>
        <strain evidence="2 3">KHGC13</strain>
    </source>
</reference>
<dbReference type="Pfam" id="PF13443">
    <property type="entry name" value="HTH_26"/>
    <property type="match status" value="1"/>
</dbReference>
<dbReference type="OrthoDB" id="9804186at2"/>
<accession>A0A1I7I191</accession>